<name>Q2LQ28_SYNAS</name>
<dbReference type="InterPro" id="IPR011322">
    <property type="entry name" value="N-reg_PII-like_a/b"/>
</dbReference>
<dbReference type="EMBL" id="CP000252">
    <property type="protein sequence ID" value="ABC76112.1"/>
    <property type="molecule type" value="Genomic_DNA"/>
</dbReference>
<dbReference type="NCBIfam" id="NF045581">
    <property type="entry name" value="PG0541_fam"/>
    <property type="match status" value="1"/>
</dbReference>
<dbReference type="AlphaFoldDB" id="Q2LQ28"/>
<evidence type="ECO:0000313" key="2">
    <source>
        <dbReference type="Proteomes" id="UP000001933"/>
    </source>
</evidence>
<proteinExistence type="predicted"/>
<dbReference type="Gene3D" id="3.30.70.120">
    <property type="match status" value="1"/>
</dbReference>
<dbReference type="HOGENOM" id="CLU_2276046_0_0_7"/>
<dbReference type="DNASU" id="3885211"/>
<protein>
    <submittedName>
        <fullName evidence="1">Hypothetical cytosolic protein</fullName>
    </submittedName>
</protein>
<accession>Q2LQ28</accession>
<dbReference type="InParanoid" id="Q2LQ28"/>
<dbReference type="SMR" id="Q2LQ28"/>
<dbReference type="SUPFAM" id="SSF54913">
    <property type="entry name" value="GlnB-like"/>
    <property type="match status" value="1"/>
</dbReference>
<dbReference type="STRING" id="56780.SYN_01429"/>
<organism evidence="1 2">
    <name type="scientific">Syntrophus aciditrophicus (strain SB)</name>
    <dbReference type="NCBI Taxonomy" id="56780"/>
    <lineage>
        <taxon>Bacteria</taxon>
        <taxon>Pseudomonadati</taxon>
        <taxon>Thermodesulfobacteriota</taxon>
        <taxon>Syntrophia</taxon>
        <taxon>Syntrophales</taxon>
        <taxon>Syntrophaceae</taxon>
        <taxon>Syntrophus</taxon>
    </lineage>
</organism>
<evidence type="ECO:0000313" key="1">
    <source>
        <dbReference type="EMBL" id="ABC76112.1"/>
    </source>
</evidence>
<gene>
    <name evidence="1" type="ORF">SYN_01429</name>
</gene>
<dbReference type="Proteomes" id="UP000001933">
    <property type="component" value="Chromosome"/>
</dbReference>
<sequence>MTTMKMMLAVYSEIVDDDVMSALTVADIRKYTKMERVIGRSPETDEQAKLGTLYWPERYILLMIAAQDEEVAKITDMFRQLKKEHPVKGGYHVFMLPMEQLL</sequence>
<reference evidence="1 2" key="1">
    <citation type="journal article" date="2007" name="Proc. Natl. Acad. Sci. U.S.A.">
        <title>The genome of Syntrophus aciditrophicus: life at the thermodynamic limit of microbial growth.</title>
        <authorList>
            <person name="McInerney M.J."/>
            <person name="Rohlin L."/>
            <person name="Mouttaki H."/>
            <person name="Kim U."/>
            <person name="Krupp R.S."/>
            <person name="Rios-Hernandez L."/>
            <person name="Sieber J."/>
            <person name="Struchtemeyer C.G."/>
            <person name="Bhattacharyya A."/>
            <person name="Campbell J.W."/>
            <person name="Gunsalus R.P."/>
        </authorList>
    </citation>
    <scope>NUCLEOTIDE SEQUENCE [LARGE SCALE GENOMIC DNA]</scope>
    <source>
        <strain evidence="1 2">SB</strain>
    </source>
</reference>
<keyword evidence="2" id="KW-1185">Reference proteome</keyword>
<dbReference type="KEGG" id="sat:SYN_01429"/>
<dbReference type="InterPro" id="IPR015867">
    <property type="entry name" value="N-reg_PII/ATP_PRibTrfase_C"/>
</dbReference>